<gene>
    <name evidence="8" type="ORF">SAMN05421756_101342</name>
</gene>
<feature type="domain" description="HTH luxR-type" evidence="6">
    <location>
        <begin position="152"/>
        <end position="217"/>
    </location>
</feature>
<dbReference type="CDD" id="cd06170">
    <property type="entry name" value="LuxR_C_like"/>
    <property type="match status" value="1"/>
</dbReference>
<dbReference type="SMART" id="SM00421">
    <property type="entry name" value="HTH_LUXR"/>
    <property type="match status" value="1"/>
</dbReference>
<evidence type="ECO:0000259" key="7">
    <source>
        <dbReference type="PROSITE" id="PS50110"/>
    </source>
</evidence>
<keyword evidence="1 5" id="KW-0597">Phosphoprotein</keyword>
<evidence type="ECO:0000256" key="2">
    <source>
        <dbReference type="ARBA" id="ARBA00023015"/>
    </source>
</evidence>
<dbReference type="RefSeq" id="WP_198409878.1">
    <property type="nucleotide sequence ID" value="NZ_FOFA01000001.1"/>
</dbReference>
<dbReference type="PANTHER" id="PTHR43214">
    <property type="entry name" value="TWO-COMPONENT RESPONSE REGULATOR"/>
    <property type="match status" value="1"/>
</dbReference>
<feature type="domain" description="Response regulatory" evidence="7">
    <location>
        <begin position="9"/>
        <end position="125"/>
    </location>
</feature>
<evidence type="ECO:0000256" key="3">
    <source>
        <dbReference type="ARBA" id="ARBA00023125"/>
    </source>
</evidence>
<protein>
    <submittedName>
        <fullName evidence="8">DNA-binding response regulator, NarL/FixJ family, contains REC and HTH domains</fullName>
    </submittedName>
</protein>
<evidence type="ECO:0000313" key="9">
    <source>
        <dbReference type="Proteomes" id="UP000198504"/>
    </source>
</evidence>
<dbReference type="InterPro" id="IPR058245">
    <property type="entry name" value="NreC/VraR/RcsB-like_REC"/>
</dbReference>
<keyword evidence="4" id="KW-0804">Transcription</keyword>
<dbReference type="AlphaFoldDB" id="A0A1H8ZRU7"/>
<organism evidence="8 9">
    <name type="scientific">Microlunatus flavus</name>
    <dbReference type="NCBI Taxonomy" id="1036181"/>
    <lineage>
        <taxon>Bacteria</taxon>
        <taxon>Bacillati</taxon>
        <taxon>Actinomycetota</taxon>
        <taxon>Actinomycetes</taxon>
        <taxon>Propionibacteriales</taxon>
        <taxon>Propionibacteriaceae</taxon>
        <taxon>Microlunatus</taxon>
    </lineage>
</organism>
<dbReference type="Pfam" id="PF00196">
    <property type="entry name" value="GerE"/>
    <property type="match status" value="1"/>
</dbReference>
<keyword evidence="3 8" id="KW-0238">DNA-binding</keyword>
<dbReference type="PRINTS" id="PR00038">
    <property type="entry name" value="HTHLUXR"/>
</dbReference>
<evidence type="ECO:0000256" key="5">
    <source>
        <dbReference type="PROSITE-ProRule" id="PRU00169"/>
    </source>
</evidence>
<feature type="modified residue" description="4-aspartylphosphate" evidence="5">
    <location>
        <position position="60"/>
    </location>
</feature>
<evidence type="ECO:0000256" key="1">
    <source>
        <dbReference type="ARBA" id="ARBA00022553"/>
    </source>
</evidence>
<dbReference type="EMBL" id="FOFA01000001">
    <property type="protein sequence ID" value="SEP67220.1"/>
    <property type="molecule type" value="Genomic_DNA"/>
</dbReference>
<dbReference type="PANTHER" id="PTHR43214:SF24">
    <property type="entry name" value="TRANSCRIPTIONAL REGULATORY PROTEIN NARL-RELATED"/>
    <property type="match status" value="1"/>
</dbReference>
<dbReference type="Proteomes" id="UP000198504">
    <property type="component" value="Unassembled WGS sequence"/>
</dbReference>
<dbReference type="PROSITE" id="PS50043">
    <property type="entry name" value="HTH_LUXR_2"/>
    <property type="match status" value="1"/>
</dbReference>
<name>A0A1H8ZRU7_9ACTN</name>
<dbReference type="InterPro" id="IPR000792">
    <property type="entry name" value="Tscrpt_reg_LuxR_C"/>
</dbReference>
<dbReference type="Gene3D" id="3.40.50.2300">
    <property type="match status" value="1"/>
</dbReference>
<dbReference type="GO" id="GO:0000160">
    <property type="term" value="P:phosphorelay signal transduction system"/>
    <property type="evidence" value="ECO:0007669"/>
    <property type="project" value="InterPro"/>
</dbReference>
<dbReference type="Pfam" id="PF00072">
    <property type="entry name" value="Response_reg"/>
    <property type="match status" value="1"/>
</dbReference>
<reference evidence="9" key="1">
    <citation type="submission" date="2016-10" db="EMBL/GenBank/DDBJ databases">
        <authorList>
            <person name="Varghese N."/>
            <person name="Submissions S."/>
        </authorList>
    </citation>
    <scope>NUCLEOTIDE SEQUENCE [LARGE SCALE GENOMIC DNA]</scope>
    <source>
        <strain evidence="9">CGMCC 4.6856</strain>
    </source>
</reference>
<keyword evidence="2" id="KW-0805">Transcription regulation</keyword>
<dbReference type="STRING" id="1036181.SAMN05421756_101342"/>
<dbReference type="CDD" id="cd17535">
    <property type="entry name" value="REC_NarL-like"/>
    <property type="match status" value="1"/>
</dbReference>
<evidence type="ECO:0000259" key="6">
    <source>
        <dbReference type="PROSITE" id="PS50043"/>
    </source>
</evidence>
<dbReference type="GO" id="GO:0003677">
    <property type="term" value="F:DNA binding"/>
    <property type="evidence" value="ECO:0007669"/>
    <property type="project" value="UniProtKB-KW"/>
</dbReference>
<dbReference type="PROSITE" id="PS00622">
    <property type="entry name" value="HTH_LUXR_1"/>
    <property type="match status" value="1"/>
</dbReference>
<proteinExistence type="predicted"/>
<dbReference type="SMART" id="SM00448">
    <property type="entry name" value="REC"/>
    <property type="match status" value="1"/>
</dbReference>
<dbReference type="GO" id="GO:0006355">
    <property type="term" value="P:regulation of DNA-templated transcription"/>
    <property type="evidence" value="ECO:0007669"/>
    <property type="project" value="InterPro"/>
</dbReference>
<evidence type="ECO:0000256" key="4">
    <source>
        <dbReference type="ARBA" id="ARBA00023163"/>
    </source>
</evidence>
<keyword evidence="9" id="KW-1185">Reference proteome</keyword>
<dbReference type="InterPro" id="IPR039420">
    <property type="entry name" value="WalR-like"/>
</dbReference>
<dbReference type="InterPro" id="IPR001789">
    <property type="entry name" value="Sig_transdc_resp-reg_receiver"/>
</dbReference>
<dbReference type="InterPro" id="IPR011006">
    <property type="entry name" value="CheY-like_superfamily"/>
</dbReference>
<evidence type="ECO:0000313" key="8">
    <source>
        <dbReference type="EMBL" id="SEP67220.1"/>
    </source>
</evidence>
<accession>A0A1H8ZRU7</accession>
<dbReference type="PROSITE" id="PS50110">
    <property type="entry name" value="RESPONSE_REGULATORY"/>
    <property type="match status" value="1"/>
</dbReference>
<dbReference type="SUPFAM" id="SSF52172">
    <property type="entry name" value="CheY-like"/>
    <property type="match status" value="1"/>
</dbReference>
<sequence length="219" mass="22661">MAEPERPVRVVVADDQTVVRDGVCLMLRLAEGVEVVGTAADGAEAVEVVAATVPDVLLVDLRMPGVDGVEATRRVRALERPPAVVVLTTFDDETSVLAALRAGALGYLTKDADAPAIADAIRSAAAGRSLLDAGVQARLVAAAGSPGGAPAPGPAVEGLTPREVEVLRLVARGAANREVARELVLSEATVKTHVNHLLAKLAVRDRAQLVAWAYQHGVV</sequence>